<dbReference type="Pfam" id="PF18962">
    <property type="entry name" value="Por_Secre_tail"/>
    <property type="match status" value="1"/>
</dbReference>
<dbReference type="GO" id="GO:0005975">
    <property type="term" value="P:carbohydrate metabolic process"/>
    <property type="evidence" value="ECO:0007669"/>
    <property type="project" value="InterPro"/>
</dbReference>
<dbReference type="Gene3D" id="2.60.120.200">
    <property type="match status" value="1"/>
</dbReference>
<accession>A0A3D9L5H1</accession>
<dbReference type="NCBIfam" id="TIGR04183">
    <property type="entry name" value="Por_Secre_tail"/>
    <property type="match status" value="1"/>
</dbReference>
<sequence>MNSLIRPLLVSCFALLMILVAIPGVSQPPAPPAGKVWIKIPAMSDEFDANSPDTEKWRVFDKGDSWDRTSAFDKRIHEVVHDPKTNNYFLTMNPMWYYEDEQFTKGDRTYLFAGGGMDTRALATYGYFEVRLKASNFPMGSGVFMNSRKTSSDICDEKYHTELDIIENMSYDGPGANTTGFNFHQNVNSHAKPFKSEGGNCVSLPYESTKSGVKSQPLEGPLDFNTVGMWWKNANEAEFYLNGRAFGTITPTRNFNLPMPVIIVMETYTWGSDENNAGNPKPEAYMFEDEFRTKEQRAVTYDWVRSWQLVDVDASVFNDQNNAIAFHQPEAPTYAGDQLDKTLIYSLAKEARVTTELLRESGKSFFRSSAKVPAGVHSYHVNETFYESFEAGKTYVMIARLEDEGEVLSTDTLRFTPEEEPLENKVFGDMLPTRLEPTSTGYAVQVRYEADGPMEISGEIRDPNNKWLGAATSEPVSGRGVVTLNLPVNSPTTPGAGYYFKAHIRPVGSNWQQAVHAISNAPFTVAEPIKPHMLVTNAEVELVEDIPVVSVTFEYGSEEDVDISLTLTDENYEPKAEKLREERLGARTLTRSIFADSALATGENYQVIVKMTSQQSQEVYADTLSDISIVNPNQPTDVLAVPKSQALSVYPTPAHDQVNVRLLEPMFASMQEVRVYDLAGNALAVPVKLDAAKHTVQLGVSPLPGGVYVVQITSAAGQARTRMVVK</sequence>
<dbReference type="Proteomes" id="UP000256779">
    <property type="component" value="Unassembled WGS sequence"/>
</dbReference>
<reference evidence="3 4" key="1">
    <citation type="submission" date="2018-07" db="EMBL/GenBank/DDBJ databases">
        <title>Genomic Encyclopedia of Type Strains, Phase IV (KMG-IV): sequencing the most valuable type-strain genomes for metagenomic binning, comparative biology and taxonomic classification.</title>
        <authorList>
            <person name="Goeker M."/>
        </authorList>
    </citation>
    <scope>NUCLEOTIDE SEQUENCE [LARGE SCALE GENOMIC DNA]</scope>
    <source>
        <strain evidence="3 4">DSM 4134</strain>
    </source>
</reference>
<dbReference type="PROSITE" id="PS51762">
    <property type="entry name" value="GH16_2"/>
    <property type="match status" value="1"/>
</dbReference>
<comment type="caution">
    <text evidence="3">The sequence shown here is derived from an EMBL/GenBank/DDBJ whole genome shotgun (WGS) entry which is preliminary data.</text>
</comment>
<protein>
    <submittedName>
        <fullName evidence="3">Putative secreted protein (Por secretion system target)</fullName>
    </submittedName>
</protein>
<organism evidence="3 4">
    <name type="scientific">Marinoscillum furvescens DSM 4134</name>
    <dbReference type="NCBI Taxonomy" id="1122208"/>
    <lineage>
        <taxon>Bacteria</taxon>
        <taxon>Pseudomonadati</taxon>
        <taxon>Bacteroidota</taxon>
        <taxon>Cytophagia</taxon>
        <taxon>Cytophagales</taxon>
        <taxon>Reichenbachiellaceae</taxon>
        <taxon>Marinoscillum</taxon>
    </lineage>
</organism>
<dbReference type="InterPro" id="IPR000757">
    <property type="entry name" value="Beta-glucanase-like"/>
</dbReference>
<keyword evidence="4" id="KW-1185">Reference proteome</keyword>
<dbReference type="GO" id="GO:0004553">
    <property type="term" value="F:hydrolase activity, hydrolyzing O-glycosyl compounds"/>
    <property type="evidence" value="ECO:0007669"/>
    <property type="project" value="InterPro"/>
</dbReference>
<evidence type="ECO:0000313" key="3">
    <source>
        <dbReference type="EMBL" id="REE00200.1"/>
    </source>
</evidence>
<dbReference type="InterPro" id="IPR013320">
    <property type="entry name" value="ConA-like_dom_sf"/>
</dbReference>
<proteinExistence type="inferred from homology"/>
<dbReference type="EMBL" id="QREG01000006">
    <property type="protein sequence ID" value="REE00200.1"/>
    <property type="molecule type" value="Genomic_DNA"/>
</dbReference>
<comment type="similarity">
    <text evidence="1">Belongs to the glycosyl hydrolase 16 family.</text>
</comment>
<dbReference type="OrthoDB" id="1421570at2"/>
<dbReference type="SUPFAM" id="SSF49899">
    <property type="entry name" value="Concanavalin A-like lectins/glucanases"/>
    <property type="match status" value="1"/>
</dbReference>
<evidence type="ECO:0000313" key="4">
    <source>
        <dbReference type="Proteomes" id="UP000256779"/>
    </source>
</evidence>
<feature type="domain" description="GH16" evidence="2">
    <location>
        <begin position="23"/>
        <end position="312"/>
    </location>
</feature>
<dbReference type="RefSeq" id="WP_115867717.1">
    <property type="nucleotide sequence ID" value="NZ_QREG01000006.1"/>
</dbReference>
<name>A0A3D9L5H1_MARFU</name>
<evidence type="ECO:0000259" key="2">
    <source>
        <dbReference type="PROSITE" id="PS51762"/>
    </source>
</evidence>
<evidence type="ECO:0000256" key="1">
    <source>
        <dbReference type="ARBA" id="ARBA00006865"/>
    </source>
</evidence>
<dbReference type="AlphaFoldDB" id="A0A3D9L5H1"/>
<gene>
    <name evidence="3" type="ORF">C7460_106139</name>
</gene>
<dbReference type="InterPro" id="IPR026444">
    <property type="entry name" value="Secre_tail"/>
</dbReference>